<evidence type="ECO:0000259" key="2">
    <source>
        <dbReference type="SMART" id="SM00722"/>
    </source>
</evidence>
<sequence>MIRALTILLSTLIALPLWADERHVIAGQGTLAAAIAAANPGDVLVLQPGSHAGPVVIDRPLTLTGSHNAIIDGQGNGTVVSIVASDVTISNLTVTGSGLNSQDTDAGIKILKKADRAVVENNRVLGNLHGIDVHGGHDAQVRNNTIEGTQQQRMNDRGNGIYIWNSPGTLIEGNSVRWGRDGIFSNTSRKGVYRNNLFRDLRFAVHYMYTNDSEVSGNVSIGNHLGYAIMFSNKVVIKDNLSLSDRSHGVMLNFANNADVSGNLVRGGADRCTFIYNAHKNLIYGNRFEGCNIGIHFTAGSERNVFTGNAFLGNRTQVKYVGTRDIEWSFEGRGNYWSDHASFDLGGDGIADSPFRPNDLMDHILWSQPAAVLLTGAPVVQLIRWGQSNFPATLPGGVVDSAPLMTAPTVEIPQKYLAMEAKVANRWKEREPDEFDVNDLSSH</sequence>
<dbReference type="NCBIfam" id="TIGR04247">
    <property type="entry name" value="NosD_copper_fam"/>
    <property type="match status" value="1"/>
</dbReference>
<dbReference type="SMART" id="SM00722">
    <property type="entry name" value="CASH"/>
    <property type="match status" value="2"/>
</dbReference>
<name>A0A1L3IAK0_9RHOB</name>
<keyword evidence="3" id="KW-0614">Plasmid</keyword>
<dbReference type="InterPro" id="IPR012334">
    <property type="entry name" value="Pectin_lyas_fold"/>
</dbReference>
<gene>
    <name evidence="3" type="ORF">PhaeoP97_03840</name>
</gene>
<keyword evidence="1" id="KW-0677">Repeat</keyword>
<dbReference type="InterPro" id="IPR006626">
    <property type="entry name" value="PbH1"/>
</dbReference>
<dbReference type="RefSeq" id="WP_072506793.1">
    <property type="nucleotide sequence ID" value="NZ_CP016366.1"/>
</dbReference>
<dbReference type="AlphaFoldDB" id="A0A1L3IAK0"/>
<proteinExistence type="predicted"/>
<dbReference type="Gene3D" id="2.160.20.10">
    <property type="entry name" value="Single-stranded right-handed beta-helix, Pectin lyase-like"/>
    <property type="match status" value="2"/>
</dbReference>
<dbReference type="Proteomes" id="UP000183859">
    <property type="component" value="Plasmid pP97_b"/>
</dbReference>
<dbReference type="InterPro" id="IPR006633">
    <property type="entry name" value="Carb-bd_sugar_hydrolysis-dom"/>
</dbReference>
<protein>
    <submittedName>
        <fullName evidence="3">Nitrous oxide reductase family maturation protein NosD</fullName>
    </submittedName>
</protein>
<evidence type="ECO:0000256" key="1">
    <source>
        <dbReference type="ARBA" id="ARBA00022737"/>
    </source>
</evidence>
<keyword evidence="4" id="KW-1185">Reference proteome</keyword>
<evidence type="ECO:0000313" key="3">
    <source>
        <dbReference type="EMBL" id="APG49190.1"/>
    </source>
</evidence>
<reference evidence="4" key="1">
    <citation type="submission" date="2016-07" db="EMBL/GenBank/DDBJ databases">
        <title>Phaeobacter portensis sp. nov., a tropodithietic acid producing bacterium isolated from a German harbor.</title>
        <authorList>
            <person name="Freese H.M."/>
            <person name="Bunk B."/>
            <person name="Breider S."/>
            <person name="Brinkhoff T."/>
        </authorList>
    </citation>
    <scope>NUCLEOTIDE SEQUENCE [LARGE SCALE GENOMIC DNA]</scope>
    <source>
        <strain evidence="4">P97</strain>
        <plasmid evidence="4">pp97_b</plasmid>
    </source>
</reference>
<dbReference type="KEGG" id="php:PhaeoP97_03840"/>
<evidence type="ECO:0000313" key="4">
    <source>
        <dbReference type="Proteomes" id="UP000183859"/>
    </source>
</evidence>
<feature type="domain" description="Carbohydrate-binding/sugar hydrolysis" evidence="2">
    <location>
        <begin position="38"/>
        <end position="186"/>
    </location>
</feature>
<dbReference type="PANTHER" id="PTHR22990">
    <property type="entry name" value="F-BOX ONLY PROTEIN"/>
    <property type="match status" value="1"/>
</dbReference>
<geneLocation type="plasmid" evidence="4">
    <name>pp97_b</name>
</geneLocation>
<dbReference type="PANTHER" id="PTHR22990:SF15">
    <property type="entry name" value="F-BOX ONLY PROTEIN 10"/>
    <property type="match status" value="1"/>
</dbReference>
<dbReference type="InterPro" id="IPR026464">
    <property type="entry name" value="NosD_copper_fam"/>
</dbReference>
<feature type="domain" description="Carbohydrate-binding/sugar hydrolysis" evidence="2">
    <location>
        <begin position="192"/>
        <end position="353"/>
    </location>
</feature>
<organism evidence="3 4">
    <name type="scientific">Phaeobacter porticola</name>
    <dbReference type="NCBI Taxonomy" id="1844006"/>
    <lineage>
        <taxon>Bacteria</taxon>
        <taxon>Pseudomonadati</taxon>
        <taxon>Pseudomonadota</taxon>
        <taxon>Alphaproteobacteria</taxon>
        <taxon>Rhodobacterales</taxon>
        <taxon>Roseobacteraceae</taxon>
        <taxon>Phaeobacter</taxon>
    </lineage>
</organism>
<dbReference type="SMART" id="SM00710">
    <property type="entry name" value="PbH1"/>
    <property type="match status" value="10"/>
</dbReference>
<dbReference type="InterPro" id="IPR011050">
    <property type="entry name" value="Pectin_lyase_fold/virulence"/>
</dbReference>
<accession>A0A1L3IAK0</accession>
<dbReference type="OrthoDB" id="9767990at2"/>
<dbReference type="Pfam" id="PF05048">
    <property type="entry name" value="NosD"/>
    <property type="match status" value="1"/>
</dbReference>
<dbReference type="InterPro" id="IPR007742">
    <property type="entry name" value="NosD_dom"/>
</dbReference>
<dbReference type="SUPFAM" id="SSF51126">
    <property type="entry name" value="Pectin lyase-like"/>
    <property type="match status" value="1"/>
</dbReference>
<dbReference type="EMBL" id="CP016366">
    <property type="protein sequence ID" value="APG49190.1"/>
    <property type="molecule type" value="Genomic_DNA"/>
</dbReference>
<dbReference type="InterPro" id="IPR051550">
    <property type="entry name" value="SCF-Subunits/Alg-Epimerases"/>
</dbReference>